<protein>
    <submittedName>
        <fullName evidence="4">Uncharacterized protein</fullName>
    </submittedName>
</protein>
<evidence type="ECO:0000313" key="5">
    <source>
        <dbReference type="Proteomes" id="UP000054771"/>
    </source>
</evidence>
<dbReference type="SUPFAM" id="SSF53067">
    <property type="entry name" value="Actin-like ATPase domain"/>
    <property type="match status" value="1"/>
</dbReference>
<keyword evidence="3" id="KW-0067">ATP-binding</keyword>
<evidence type="ECO:0000256" key="1">
    <source>
        <dbReference type="ARBA" id="ARBA00007381"/>
    </source>
</evidence>
<sequence>MSSFRRDRNTFIYCGKMNLLGGLWLNEPSQDHKLARLHGDGFARTPNLLLSALELSRANAQGAGIFQQTDIDSHTSSYRLGEPLEENIIRSKSPDLDYAYIPDHIYATVLKELHDPAETHIGPSITGAVVTVPPYFRDIDREHLRLAGESIGLPVIRQIPEQNSIILSMGLDKLSYASDRFVLHMYVESTVLEFSVLEIYTGMIDRLATTSTDLGYRNRDEIYPVVDQDLATANLKRDDITDFIIHGIPYHDVYQSLRNYFPSARVANAERDGDAGIWGATLVAGWMSGEGGDNWVPCCCATRRPPLWVANGSGGSVQILNECQTLPTYQNTTVDLACRDNTAKVKVYMRGVPCVDYDAMYELGNAYVPEPSGGDTLLAEFGIDAVCGAGNHTKVDIEVFTSRTGVLKIRAVGADRSAGEGKTLMITDPHFACGDDKRHLDREYTITQGGGLKTEYEMNLKEFVAVGRDQKAVDAFEEYVPWQAVDDDDENGCEDE</sequence>
<dbReference type="InterPro" id="IPR043129">
    <property type="entry name" value="ATPase_NBD"/>
</dbReference>
<evidence type="ECO:0000256" key="2">
    <source>
        <dbReference type="ARBA" id="ARBA00022741"/>
    </source>
</evidence>
<gene>
    <name evidence="4" type="ORF">ASPCAL08382</name>
</gene>
<dbReference type="GO" id="GO:0005524">
    <property type="term" value="F:ATP binding"/>
    <property type="evidence" value="ECO:0007669"/>
    <property type="project" value="UniProtKB-KW"/>
</dbReference>
<evidence type="ECO:0000256" key="3">
    <source>
        <dbReference type="ARBA" id="ARBA00022840"/>
    </source>
</evidence>
<dbReference type="Proteomes" id="UP000054771">
    <property type="component" value="Unassembled WGS sequence"/>
</dbReference>
<proteinExistence type="inferred from homology"/>
<dbReference type="PANTHER" id="PTHR19375">
    <property type="entry name" value="HEAT SHOCK PROTEIN 70KDA"/>
    <property type="match status" value="1"/>
</dbReference>
<name>A0A0U5GSJ2_ASPCI</name>
<dbReference type="Gene3D" id="3.30.420.40">
    <property type="match status" value="2"/>
</dbReference>
<evidence type="ECO:0000313" key="4">
    <source>
        <dbReference type="EMBL" id="CEN61732.1"/>
    </source>
</evidence>
<accession>A0A0U5GSJ2</accession>
<dbReference type="EMBL" id="CDMC01000006">
    <property type="protein sequence ID" value="CEN61732.1"/>
    <property type="molecule type" value="Genomic_DNA"/>
</dbReference>
<dbReference type="AlphaFoldDB" id="A0A0U5GSJ2"/>
<reference evidence="5" key="1">
    <citation type="journal article" date="2016" name="Genome Announc.">
        <title>Draft genome sequences of fungus Aspergillus calidoustus.</title>
        <authorList>
            <person name="Horn F."/>
            <person name="Linde J."/>
            <person name="Mattern D.J."/>
            <person name="Walther G."/>
            <person name="Guthke R."/>
            <person name="Scherlach K."/>
            <person name="Martin K."/>
            <person name="Brakhage A.A."/>
            <person name="Petzke L."/>
            <person name="Valiante V."/>
        </authorList>
    </citation>
    <scope>NUCLEOTIDE SEQUENCE [LARGE SCALE GENOMIC DNA]</scope>
    <source>
        <strain evidence="5">SF006504</strain>
    </source>
</reference>
<dbReference type="Pfam" id="PF00012">
    <property type="entry name" value="HSP70"/>
    <property type="match status" value="1"/>
</dbReference>
<comment type="similarity">
    <text evidence="1">Belongs to the heat shock protein 70 family.</text>
</comment>
<keyword evidence="5" id="KW-1185">Reference proteome</keyword>
<organism evidence="4 5">
    <name type="scientific">Aspergillus calidoustus</name>
    <dbReference type="NCBI Taxonomy" id="454130"/>
    <lineage>
        <taxon>Eukaryota</taxon>
        <taxon>Fungi</taxon>
        <taxon>Dikarya</taxon>
        <taxon>Ascomycota</taxon>
        <taxon>Pezizomycotina</taxon>
        <taxon>Eurotiomycetes</taxon>
        <taxon>Eurotiomycetidae</taxon>
        <taxon>Eurotiales</taxon>
        <taxon>Aspergillaceae</taxon>
        <taxon>Aspergillus</taxon>
        <taxon>Aspergillus subgen. Nidulantes</taxon>
    </lineage>
</organism>
<dbReference type="FunFam" id="3.30.420.40:FF:000028">
    <property type="entry name" value="heat shock 70 kDa protein-like"/>
    <property type="match status" value="1"/>
</dbReference>
<dbReference type="OrthoDB" id="10460410at2759"/>
<keyword evidence="2" id="KW-0547">Nucleotide-binding</keyword>
<dbReference type="InterPro" id="IPR013126">
    <property type="entry name" value="Hsp_70_fam"/>
</dbReference>
<dbReference type="GO" id="GO:0140662">
    <property type="term" value="F:ATP-dependent protein folding chaperone"/>
    <property type="evidence" value="ECO:0007669"/>
    <property type="project" value="InterPro"/>
</dbReference>
<dbReference type="STRING" id="454130.A0A0U5GSJ2"/>